<reference evidence="11 12" key="1">
    <citation type="submission" date="2020-06" db="EMBL/GenBank/DDBJ databases">
        <title>Rhizobium sp.nov. isolated from the tomato plant.</title>
        <authorList>
            <person name="Thin K.K."/>
            <person name="Zhang X."/>
            <person name="He S."/>
        </authorList>
    </citation>
    <scope>NUCLEOTIDE SEQUENCE [LARGE SCALE GENOMIC DNA]</scope>
    <source>
        <strain evidence="11 12">DBTS2</strain>
    </source>
</reference>
<dbReference type="NCBIfam" id="TIGR01962">
    <property type="entry name" value="NuoD"/>
    <property type="match status" value="1"/>
</dbReference>
<keyword evidence="5 8" id="KW-1278">Translocase</keyword>
<evidence type="ECO:0000256" key="1">
    <source>
        <dbReference type="ARBA" id="ARBA00002378"/>
    </source>
</evidence>
<keyword evidence="6 8" id="KW-0520">NAD</keyword>
<evidence type="ECO:0000256" key="2">
    <source>
        <dbReference type="ARBA" id="ARBA00005769"/>
    </source>
</evidence>
<keyword evidence="12" id="KW-1185">Reference proteome</keyword>
<dbReference type="HAMAP" id="MF_01358">
    <property type="entry name" value="NDH1_NuoD"/>
    <property type="match status" value="1"/>
</dbReference>
<proteinExistence type="inferred from homology"/>
<dbReference type="InterPro" id="IPR022885">
    <property type="entry name" value="NDH1_su_D/H"/>
</dbReference>
<dbReference type="PANTHER" id="PTHR11993:SF10">
    <property type="entry name" value="NADH DEHYDROGENASE [UBIQUINONE] IRON-SULFUR PROTEIN 2, MITOCHONDRIAL"/>
    <property type="match status" value="1"/>
</dbReference>
<keyword evidence="7 8" id="KW-0830">Ubiquinone</keyword>
<accession>A0ABX2QK11</accession>
<evidence type="ECO:0000256" key="5">
    <source>
        <dbReference type="ARBA" id="ARBA00022967"/>
    </source>
</evidence>
<dbReference type="Gene3D" id="1.10.645.10">
    <property type="entry name" value="Cytochrome-c3 Hydrogenase, chain B"/>
    <property type="match status" value="1"/>
</dbReference>
<feature type="domain" description="NADH-quinone oxidoreductase subunit D" evidence="10">
    <location>
        <begin position="122"/>
        <end position="396"/>
    </location>
</feature>
<sequence>MTEHNVRNFNINFGPQHPAAHGVLRLVLELDGEIVERVDPHIGLLHRGTEKLIETKTYLQAVPYFDRLDYVAPMNQEHAFALAVEKLLGTEVPIRGQLIRVLYSEIGRILSHLLNVTTQAMDVGALTPPLWGFEEREKLMVFYERACGSRMHAAYIRPGGVHQDLPDQLVEDIGKWIDPFLKTLDDIDELLTGNRIFKQRNVDIGVVKLEDAWAWGFSGVMVRGSGAAWDLRRSQPYECYSDLEFDIPIGKNGDCYDRYLIRMIEMRESAKIMRQCVDRLLGDAKVGPVSSLDGKVVPPKRGQMKRSMEALIHHFKLYTEGYHVPAGEVYAAVEAPKGEFGVYLVADGTNKPYRCKIRAPGYAHLQAMDFLCRGHQLADVSAVLGSLDIVFGEVDR</sequence>
<keyword evidence="3 8" id="KW-0813">Transport</keyword>
<comment type="catalytic activity">
    <reaction evidence="8">
        <text>a quinone + NADH + 5 H(+)(in) = a quinol + NAD(+) + 4 H(+)(out)</text>
        <dbReference type="Rhea" id="RHEA:57888"/>
        <dbReference type="ChEBI" id="CHEBI:15378"/>
        <dbReference type="ChEBI" id="CHEBI:24646"/>
        <dbReference type="ChEBI" id="CHEBI:57540"/>
        <dbReference type="ChEBI" id="CHEBI:57945"/>
        <dbReference type="ChEBI" id="CHEBI:132124"/>
    </reaction>
</comment>
<protein>
    <recommendedName>
        <fullName evidence="8">NADH-quinone oxidoreductase subunit D</fullName>
        <ecNumber evidence="8">7.1.1.-</ecNumber>
    </recommendedName>
    <alternativeName>
        <fullName evidence="8">NADH dehydrogenase I subunit D</fullName>
    </alternativeName>
    <alternativeName>
        <fullName evidence="8">NDH-1 subunit D</fullName>
    </alternativeName>
</protein>
<dbReference type="PANTHER" id="PTHR11993">
    <property type="entry name" value="NADH-UBIQUINONE OXIDOREDUCTASE 49 KDA SUBUNIT"/>
    <property type="match status" value="1"/>
</dbReference>
<gene>
    <name evidence="8" type="primary">nuoD</name>
    <name evidence="11" type="ORF">HV823_22610</name>
</gene>
<dbReference type="RefSeq" id="WP_176951939.1">
    <property type="nucleotide sequence ID" value="NZ_JABXYK010000019.1"/>
</dbReference>
<comment type="subcellular location">
    <subcellularLocation>
        <location evidence="8">Cell membrane</location>
        <topology evidence="8">Peripheral membrane protein</topology>
        <orientation evidence="8">Cytoplasmic side</orientation>
    </subcellularLocation>
</comment>
<dbReference type="InterPro" id="IPR001135">
    <property type="entry name" value="NADH_Q_OxRdtase_suD"/>
</dbReference>
<dbReference type="SUPFAM" id="SSF56762">
    <property type="entry name" value="HydB/Nqo4-like"/>
    <property type="match status" value="1"/>
</dbReference>
<evidence type="ECO:0000259" key="10">
    <source>
        <dbReference type="Pfam" id="PF00346"/>
    </source>
</evidence>
<comment type="function">
    <text evidence="1 8">NDH-1 shuttles electrons from NADH, via FMN and iron-sulfur (Fe-S) centers, to quinones in the respiratory chain. The immediate electron acceptor for the enzyme in this species is believed to be ubiquinone. Couples the redox reaction to proton translocation (for every two electrons transferred, four hydrogen ions are translocated across the cytoplasmic membrane), and thus conserves the redox energy in a proton gradient.</text>
</comment>
<organism evidence="11 12">
    <name type="scientific">Mycoplana rhizolycopersici</name>
    <dbReference type="NCBI Taxonomy" id="2746702"/>
    <lineage>
        <taxon>Bacteria</taxon>
        <taxon>Pseudomonadati</taxon>
        <taxon>Pseudomonadota</taxon>
        <taxon>Alphaproteobacteria</taxon>
        <taxon>Hyphomicrobiales</taxon>
        <taxon>Rhizobiaceae</taxon>
        <taxon>Mycoplana</taxon>
    </lineage>
</organism>
<evidence type="ECO:0000256" key="7">
    <source>
        <dbReference type="ARBA" id="ARBA00023075"/>
    </source>
</evidence>
<dbReference type="Pfam" id="PF00346">
    <property type="entry name" value="Complex1_49kDa"/>
    <property type="match status" value="1"/>
</dbReference>
<dbReference type="EMBL" id="JABXYK010000019">
    <property type="protein sequence ID" value="NVP58035.1"/>
    <property type="molecule type" value="Genomic_DNA"/>
</dbReference>
<name>A0ABX2QK11_9HYPH</name>
<dbReference type="Proteomes" id="UP000659172">
    <property type="component" value="Unassembled WGS sequence"/>
</dbReference>
<dbReference type="GO" id="GO:0016491">
    <property type="term" value="F:oxidoreductase activity"/>
    <property type="evidence" value="ECO:0007669"/>
    <property type="project" value="UniProtKB-KW"/>
</dbReference>
<keyword evidence="8" id="KW-1003">Cell membrane</keyword>
<dbReference type="PROSITE" id="PS00535">
    <property type="entry name" value="COMPLEX1_49K"/>
    <property type="match status" value="1"/>
</dbReference>
<comment type="subunit">
    <text evidence="8">NDH-1 is composed of 14 different subunits. Subunits NuoB, C, D, E, F, and G constitute the peripheral sector of the complex.</text>
</comment>
<dbReference type="InterPro" id="IPR029014">
    <property type="entry name" value="NiFe-Hase_large"/>
</dbReference>
<evidence type="ECO:0000313" key="12">
    <source>
        <dbReference type="Proteomes" id="UP000659172"/>
    </source>
</evidence>
<evidence type="ECO:0000256" key="3">
    <source>
        <dbReference type="ARBA" id="ARBA00022448"/>
    </source>
</evidence>
<evidence type="ECO:0000256" key="8">
    <source>
        <dbReference type="HAMAP-Rule" id="MF_01358"/>
    </source>
</evidence>
<evidence type="ECO:0000256" key="6">
    <source>
        <dbReference type="ARBA" id="ARBA00023027"/>
    </source>
</evidence>
<evidence type="ECO:0000256" key="4">
    <source>
        <dbReference type="ARBA" id="ARBA00022719"/>
    </source>
</evidence>
<keyword evidence="11" id="KW-0560">Oxidoreductase</keyword>
<keyword evidence="4 8" id="KW-0874">Quinone</keyword>
<evidence type="ECO:0000256" key="9">
    <source>
        <dbReference type="RuleBase" id="RU003685"/>
    </source>
</evidence>
<evidence type="ECO:0000313" key="11">
    <source>
        <dbReference type="EMBL" id="NVP58035.1"/>
    </source>
</evidence>
<dbReference type="InterPro" id="IPR014029">
    <property type="entry name" value="NADH_UbQ_OxRdtase_49kDa_CS"/>
</dbReference>
<comment type="caution">
    <text evidence="11">The sequence shown here is derived from an EMBL/GenBank/DDBJ whole genome shotgun (WGS) entry which is preliminary data.</text>
</comment>
<dbReference type="NCBIfam" id="NF004739">
    <property type="entry name" value="PRK06075.1"/>
    <property type="match status" value="1"/>
</dbReference>
<dbReference type="EC" id="7.1.1.-" evidence="8"/>
<keyword evidence="8" id="KW-0472">Membrane</keyword>
<comment type="similarity">
    <text evidence="2 8 9">Belongs to the complex I 49 kDa subunit family.</text>
</comment>